<feature type="domain" description="Class II aldolase/adducin N-terminal" evidence="2">
    <location>
        <begin position="10"/>
        <end position="191"/>
    </location>
</feature>
<organism evidence="3 4">
    <name type="scientific">Pseudomonas zhanjiangensis</name>
    <dbReference type="NCBI Taxonomy" id="3239015"/>
    <lineage>
        <taxon>Bacteria</taxon>
        <taxon>Pseudomonadati</taxon>
        <taxon>Pseudomonadota</taxon>
        <taxon>Gammaproteobacteria</taxon>
        <taxon>Pseudomonadales</taxon>
        <taxon>Pseudomonadaceae</taxon>
        <taxon>Pseudomonas</taxon>
    </lineage>
</organism>
<dbReference type="Pfam" id="PF00596">
    <property type="entry name" value="Aldolase_II"/>
    <property type="match status" value="1"/>
</dbReference>
<dbReference type="Proteomes" id="UP001560296">
    <property type="component" value="Unassembled WGS sequence"/>
</dbReference>
<dbReference type="GO" id="GO:0016829">
    <property type="term" value="F:lyase activity"/>
    <property type="evidence" value="ECO:0007669"/>
    <property type="project" value="UniProtKB-KW"/>
</dbReference>
<dbReference type="InterPro" id="IPR036409">
    <property type="entry name" value="Aldolase_II/adducin_N_sf"/>
</dbReference>
<name>A0ABV3YSA9_9PSED</name>
<dbReference type="InterPro" id="IPR001303">
    <property type="entry name" value="Aldolase_II/adducin_N"/>
</dbReference>
<dbReference type="PANTHER" id="PTHR10672:SF3">
    <property type="entry name" value="PROTEIN HU-LI TAI SHAO"/>
    <property type="match status" value="1"/>
</dbReference>
<protein>
    <submittedName>
        <fullName evidence="3">Aldolase</fullName>
        <ecNumber evidence="3">4.1.2.-</ecNumber>
    </submittedName>
</protein>
<dbReference type="NCBIfam" id="NF005068">
    <property type="entry name" value="PRK06486.1"/>
    <property type="match status" value="1"/>
</dbReference>
<dbReference type="RefSeq" id="WP_369286963.1">
    <property type="nucleotide sequence ID" value="NZ_JBFTEG010000004.1"/>
</dbReference>
<proteinExistence type="inferred from homology"/>
<evidence type="ECO:0000256" key="1">
    <source>
        <dbReference type="ARBA" id="ARBA00037961"/>
    </source>
</evidence>
<evidence type="ECO:0000313" key="4">
    <source>
        <dbReference type="Proteomes" id="UP001560296"/>
    </source>
</evidence>
<dbReference type="EC" id="4.1.2.-" evidence="3"/>
<sequence>MHEHVTQARIDLAAAFRWAARLGFHEAVANHFSLALTEDGSRFLIQPRGRHFSRVRASELLVVDADGRVLEGAGAVDPTAFHIHSAIHRGVPQARCILHTHMPYATALACIEGGRLEPISQNALRFHGRIAYDEDFAGMALASDEGARLCAALGDKPVLFMGNHGVTVAGASVAAAFDELYFLEKACETQILAMSSGRPLKRVPHAIAEKTCKQWLEYPDLAQLHFTELKRILDQEEPDYAD</sequence>
<evidence type="ECO:0000259" key="2">
    <source>
        <dbReference type="SMART" id="SM01007"/>
    </source>
</evidence>
<dbReference type="PANTHER" id="PTHR10672">
    <property type="entry name" value="ADDUCIN"/>
    <property type="match status" value="1"/>
</dbReference>
<comment type="similarity">
    <text evidence="1">Belongs to the aldolase class II family.</text>
</comment>
<keyword evidence="4" id="KW-1185">Reference proteome</keyword>
<dbReference type="EMBL" id="JBFTEG010000004">
    <property type="protein sequence ID" value="MEX6501994.1"/>
    <property type="molecule type" value="Genomic_DNA"/>
</dbReference>
<dbReference type="NCBIfam" id="NF005451">
    <property type="entry name" value="PRK07044.1"/>
    <property type="match status" value="1"/>
</dbReference>
<keyword evidence="3" id="KW-0456">Lyase</keyword>
<accession>A0ABV3YSA9</accession>
<gene>
    <name evidence="3" type="ORF">AB5S05_07950</name>
</gene>
<dbReference type="SMART" id="SM01007">
    <property type="entry name" value="Aldolase_II"/>
    <property type="match status" value="1"/>
</dbReference>
<reference evidence="3 4" key="1">
    <citation type="submission" date="2024-07" db="EMBL/GenBank/DDBJ databases">
        <authorList>
            <person name="Li M."/>
        </authorList>
    </citation>
    <scope>NUCLEOTIDE SEQUENCE [LARGE SCALE GENOMIC DNA]</scope>
    <source>
        <strain evidence="3 4">25A3E</strain>
    </source>
</reference>
<evidence type="ECO:0000313" key="3">
    <source>
        <dbReference type="EMBL" id="MEX6501994.1"/>
    </source>
</evidence>
<dbReference type="Gene3D" id="3.40.225.10">
    <property type="entry name" value="Class II aldolase/adducin N-terminal domain"/>
    <property type="match status" value="1"/>
</dbReference>
<dbReference type="NCBIfam" id="NF005689">
    <property type="entry name" value="PRK07490.1"/>
    <property type="match status" value="1"/>
</dbReference>
<dbReference type="InterPro" id="IPR051017">
    <property type="entry name" value="Aldolase-II_Adducin_sf"/>
</dbReference>
<dbReference type="SUPFAM" id="SSF53639">
    <property type="entry name" value="AraD/HMP-PK domain-like"/>
    <property type="match status" value="1"/>
</dbReference>
<comment type="caution">
    <text evidence="3">The sequence shown here is derived from an EMBL/GenBank/DDBJ whole genome shotgun (WGS) entry which is preliminary data.</text>
</comment>